<dbReference type="EMBL" id="MF966379">
    <property type="protein sequence ID" value="ATZ81507.1"/>
    <property type="molecule type" value="Genomic_DNA"/>
</dbReference>
<organism evidence="1">
    <name type="scientific">Drosophila innubila nudivirus</name>
    <dbReference type="NCBI Taxonomy" id="2057187"/>
    <lineage>
        <taxon>Viruses</taxon>
        <taxon>Viruses incertae sedis</taxon>
        <taxon>Naldaviricetes</taxon>
        <taxon>Lefavirales</taxon>
        <taxon>Nudiviridae</taxon>
        <taxon>Alphanudivirus</taxon>
        <taxon>Alphanudivirus droinnubilae</taxon>
    </lineage>
</organism>
<proteinExistence type="predicted"/>
<evidence type="ECO:0000313" key="1">
    <source>
        <dbReference type="EMBL" id="ATZ81507.1"/>
    </source>
</evidence>
<keyword evidence="2" id="KW-1185">Reference proteome</keyword>
<dbReference type="OrthoDB" id="15222at10239"/>
<protein>
    <submittedName>
        <fullName evidence="1">GrBNV_gp84-like protein</fullName>
    </submittedName>
</protein>
<evidence type="ECO:0000313" key="2">
    <source>
        <dbReference type="Proteomes" id="UP000290195"/>
    </source>
</evidence>
<dbReference type="Proteomes" id="UP000290195">
    <property type="component" value="Segment"/>
</dbReference>
<accession>A0A2H4UX68</accession>
<gene>
    <name evidence="1" type="ORF">DiNV_CH01M_ORF25</name>
</gene>
<sequence length="225" mass="25720">MDNSYFSDSPSILENIRRKALNDGKMFTVPQKRNDLIEPKLELPNDQCGFTRTFETKCPLKCIIEIDSRAVVSLALINKQSEILKCYANKLPIMVLNISRLLYTTEAFAIQRNADDGGVLVSQKALEFFLKTDLEHCKTDDLPPNEKFSNFIHRLKSTGYIEYIFALARELNLNVDFVINSNVICRYKKLNTFNGLTSTGTGYLTVVHNENRWYVKTTTTPICTD</sequence>
<name>A0A2H4UX68_9VIRU</name>
<reference evidence="1" key="1">
    <citation type="journal article" date="2018" name="Infect. Genet. Evol.">
        <title>The dynamic evolution of Drosophila innubila Nudivirus.</title>
        <authorList>
            <person name="Hill T."/>
            <person name="Unckless R.L."/>
        </authorList>
    </citation>
    <scope>NUCLEOTIDE SEQUENCE [LARGE SCALE GENOMIC DNA]</scope>
    <source>
        <strain evidence="1">DiNV_CH01M</strain>
    </source>
</reference>